<feature type="compositionally biased region" description="Low complexity" evidence="4">
    <location>
        <begin position="122"/>
        <end position="141"/>
    </location>
</feature>
<keyword evidence="2" id="KW-0235">DNA replication</keyword>
<dbReference type="NCBIfam" id="TIGR00621">
    <property type="entry name" value="ssb"/>
    <property type="match status" value="1"/>
</dbReference>
<dbReference type="PANTHER" id="PTHR10302">
    <property type="entry name" value="SINGLE-STRANDED DNA-BINDING PROTEIN"/>
    <property type="match status" value="1"/>
</dbReference>
<evidence type="ECO:0000256" key="4">
    <source>
        <dbReference type="SAM" id="MobiDB-lite"/>
    </source>
</evidence>
<feature type="compositionally biased region" description="Polar residues" evidence="4">
    <location>
        <begin position="175"/>
        <end position="195"/>
    </location>
</feature>
<reference evidence="5 6" key="1">
    <citation type="journal article" date="2015" name="Genome Announc.">
        <title>Expanding the biotechnology potential of lactobacilli through comparative genomics of 213 strains and associated genera.</title>
        <authorList>
            <person name="Sun Z."/>
            <person name="Harris H.M."/>
            <person name="McCann A."/>
            <person name="Guo C."/>
            <person name="Argimon S."/>
            <person name="Zhang W."/>
            <person name="Yang X."/>
            <person name="Jeffery I.B."/>
            <person name="Cooney J.C."/>
            <person name="Kagawa T.F."/>
            <person name="Liu W."/>
            <person name="Song Y."/>
            <person name="Salvetti E."/>
            <person name="Wrobel A."/>
            <person name="Rasinkangas P."/>
            <person name="Parkhill J."/>
            <person name="Rea M.C."/>
            <person name="O'Sullivan O."/>
            <person name="Ritari J."/>
            <person name="Douillard F.P."/>
            <person name="Paul Ross R."/>
            <person name="Yang R."/>
            <person name="Briner A.E."/>
            <person name="Felis G.E."/>
            <person name="de Vos W.M."/>
            <person name="Barrangou R."/>
            <person name="Klaenhammer T.R."/>
            <person name="Caufield P.W."/>
            <person name="Cui Y."/>
            <person name="Zhang H."/>
            <person name="O'Toole P.W."/>
        </authorList>
    </citation>
    <scope>NUCLEOTIDE SEQUENCE [LARGE SCALE GENOMIC DNA]</scope>
    <source>
        <strain evidence="5 6">DSM 15833</strain>
    </source>
</reference>
<dbReference type="InterPro" id="IPR012340">
    <property type="entry name" value="NA-bd_OB-fold"/>
</dbReference>
<dbReference type="InterPro" id="IPR011344">
    <property type="entry name" value="ssDNA-bd"/>
</dbReference>
<dbReference type="Gene3D" id="2.40.50.140">
    <property type="entry name" value="Nucleic acid-binding proteins"/>
    <property type="match status" value="1"/>
</dbReference>
<feature type="short sequence motif" description="Important for interaction with partner proteins" evidence="2">
    <location>
        <begin position="210"/>
        <end position="215"/>
    </location>
</feature>
<keyword evidence="2" id="KW-0227">DNA damage</keyword>
<dbReference type="RefSeq" id="WP_023859847.1">
    <property type="nucleotide sequence ID" value="NZ_AZFH01000112.1"/>
</dbReference>
<proteinExistence type="inferred from homology"/>
<dbReference type="AlphaFoldDB" id="A0A0R1TDX6"/>
<dbReference type="OrthoDB" id="9809878at2"/>
<dbReference type="PANTHER" id="PTHR10302:SF27">
    <property type="entry name" value="SINGLE-STRANDED DNA-BINDING PROTEIN"/>
    <property type="match status" value="1"/>
</dbReference>
<organism evidence="5 6">
    <name type="scientific">Ligilactobacillus equi DSM 15833 = JCM 10991</name>
    <dbReference type="NCBI Taxonomy" id="1423740"/>
    <lineage>
        <taxon>Bacteria</taxon>
        <taxon>Bacillati</taxon>
        <taxon>Bacillota</taxon>
        <taxon>Bacilli</taxon>
        <taxon>Lactobacillales</taxon>
        <taxon>Lactobacillaceae</taxon>
        <taxon>Ligilactobacillus</taxon>
    </lineage>
</organism>
<dbReference type="HAMAP" id="MF_00984">
    <property type="entry name" value="SSB"/>
    <property type="match status" value="1"/>
</dbReference>
<dbReference type="InterPro" id="IPR000424">
    <property type="entry name" value="Primosome_PriB/ssb"/>
</dbReference>
<dbReference type="EMBL" id="AZFH01000112">
    <property type="protein sequence ID" value="KRL79344.1"/>
    <property type="molecule type" value="Genomic_DNA"/>
</dbReference>
<feature type="compositionally biased region" description="Gly residues" evidence="4">
    <location>
        <begin position="157"/>
        <end position="172"/>
    </location>
</feature>
<name>A0A0R1TDX6_9LACO</name>
<dbReference type="SUPFAM" id="SSF50249">
    <property type="entry name" value="Nucleic acid-binding proteins"/>
    <property type="match status" value="1"/>
</dbReference>
<feature type="compositionally biased region" description="Acidic residues" evidence="4">
    <location>
        <begin position="204"/>
        <end position="215"/>
    </location>
</feature>
<evidence type="ECO:0000256" key="3">
    <source>
        <dbReference type="RuleBase" id="RU000524"/>
    </source>
</evidence>
<evidence type="ECO:0000313" key="6">
    <source>
        <dbReference type="Proteomes" id="UP000051048"/>
    </source>
</evidence>
<dbReference type="GO" id="GO:0003697">
    <property type="term" value="F:single-stranded DNA binding"/>
    <property type="evidence" value="ECO:0007669"/>
    <property type="project" value="UniProtKB-UniRule"/>
</dbReference>
<gene>
    <name evidence="5" type="ORF">FC36_GL000779</name>
</gene>
<comment type="function">
    <text evidence="2">Plays an important role in DNA replication, recombination and repair. Binds to ssDNA and to an array of partner proteins to recruit them to their sites of action during DNA metabolism.</text>
</comment>
<keyword evidence="1 2" id="KW-0238">DNA-binding</keyword>
<comment type="subunit">
    <text evidence="2">Homotetramer.</text>
</comment>
<feature type="region of interest" description="Disordered" evidence="4">
    <location>
        <begin position="110"/>
        <end position="215"/>
    </location>
</feature>
<dbReference type="PROSITE" id="PS50935">
    <property type="entry name" value="SSB"/>
    <property type="match status" value="1"/>
</dbReference>
<comment type="caution">
    <text evidence="2">Lacks conserved residue(s) required for the propagation of feature annotation.</text>
</comment>
<comment type="caution">
    <text evidence="5">The sequence shown here is derived from an EMBL/GenBank/DDBJ whole genome shotgun (WGS) entry which is preliminary data.</text>
</comment>
<dbReference type="PATRIC" id="fig|1423740.3.peg.826"/>
<dbReference type="Proteomes" id="UP000051048">
    <property type="component" value="Unassembled WGS sequence"/>
</dbReference>
<evidence type="ECO:0000313" key="5">
    <source>
        <dbReference type="EMBL" id="KRL79344.1"/>
    </source>
</evidence>
<protein>
    <recommendedName>
        <fullName evidence="2 3">Single-stranded DNA-binding protein</fullName>
        <shortName evidence="2">SSB</shortName>
    </recommendedName>
</protein>
<dbReference type="Pfam" id="PF00436">
    <property type="entry name" value="SSB"/>
    <property type="match status" value="1"/>
</dbReference>
<accession>A0A0R1TDX6</accession>
<sequence length="215" mass="23307">MNNVVLVGRLTRDVELRTTASGTSTASFSIAVERNFRNQQGEREADFINCVAWRGTAETLARYTHKGARIAVQGRIQTRNYENQQGQRVYVTEVVVENFDLIETRAESESYRQQHGYGGNQQGYTPNQGQANYGGQNPYGNPAGGNNMGNGSFNGFAGQGQGGFAGNNGGGFNSTSETPVAPSQTQVSDANQDFNESPFKDDGEQVDLADDDLPF</sequence>
<dbReference type="GO" id="GO:0006281">
    <property type="term" value="P:DNA repair"/>
    <property type="evidence" value="ECO:0007669"/>
    <property type="project" value="UniProtKB-UniRule"/>
</dbReference>
<keyword evidence="2" id="KW-0233">DNA recombination</keyword>
<dbReference type="GO" id="GO:0009295">
    <property type="term" value="C:nucleoid"/>
    <property type="evidence" value="ECO:0007669"/>
    <property type="project" value="TreeGrafter"/>
</dbReference>
<evidence type="ECO:0000256" key="2">
    <source>
        <dbReference type="HAMAP-Rule" id="MF_00984"/>
    </source>
</evidence>
<dbReference type="STRING" id="1423740.FC36_GL000779"/>
<dbReference type="GO" id="GO:0006260">
    <property type="term" value="P:DNA replication"/>
    <property type="evidence" value="ECO:0007669"/>
    <property type="project" value="UniProtKB-UniRule"/>
</dbReference>
<dbReference type="GO" id="GO:0006310">
    <property type="term" value="P:DNA recombination"/>
    <property type="evidence" value="ECO:0007669"/>
    <property type="project" value="UniProtKB-UniRule"/>
</dbReference>
<evidence type="ECO:0000256" key="1">
    <source>
        <dbReference type="ARBA" id="ARBA00023125"/>
    </source>
</evidence>
<dbReference type="CDD" id="cd04496">
    <property type="entry name" value="SSB_OBF"/>
    <property type="match status" value="1"/>
</dbReference>
<keyword evidence="2" id="KW-0234">DNA repair</keyword>